<dbReference type="EMBL" id="BARV01004256">
    <property type="protein sequence ID" value="GAI16812.1"/>
    <property type="molecule type" value="Genomic_DNA"/>
</dbReference>
<organism evidence="1">
    <name type="scientific">marine sediment metagenome</name>
    <dbReference type="NCBI Taxonomy" id="412755"/>
    <lineage>
        <taxon>unclassified sequences</taxon>
        <taxon>metagenomes</taxon>
        <taxon>ecological metagenomes</taxon>
    </lineage>
</organism>
<accession>X1LBW7</accession>
<dbReference type="AlphaFoldDB" id="X1LBW7"/>
<reference evidence="1" key="1">
    <citation type="journal article" date="2014" name="Front. Microbiol.">
        <title>High frequency of phylogenetically diverse reductive dehalogenase-homologous genes in deep subseafloor sedimentary metagenomes.</title>
        <authorList>
            <person name="Kawai M."/>
            <person name="Futagami T."/>
            <person name="Toyoda A."/>
            <person name="Takaki Y."/>
            <person name="Nishi S."/>
            <person name="Hori S."/>
            <person name="Arai W."/>
            <person name="Tsubouchi T."/>
            <person name="Morono Y."/>
            <person name="Uchiyama I."/>
            <person name="Ito T."/>
            <person name="Fujiyama A."/>
            <person name="Inagaki F."/>
            <person name="Takami H."/>
        </authorList>
    </citation>
    <scope>NUCLEOTIDE SEQUENCE</scope>
    <source>
        <strain evidence="1">Expedition CK06-06</strain>
    </source>
</reference>
<evidence type="ECO:0000313" key="1">
    <source>
        <dbReference type="EMBL" id="GAI16812.1"/>
    </source>
</evidence>
<sequence length="60" mass="7061">MYCMFCGKENKHAVCKDCSRDEAKINAHLREMFKEPWVEKSMSRESPESTGLYFLPDEAR</sequence>
<feature type="non-terminal residue" evidence="1">
    <location>
        <position position="60"/>
    </location>
</feature>
<proteinExistence type="predicted"/>
<comment type="caution">
    <text evidence="1">The sequence shown here is derived from an EMBL/GenBank/DDBJ whole genome shotgun (WGS) entry which is preliminary data.</text>
</comment>
<protein>
    <submittedName>
        <fullName evidence="1">Uncharacterized protein</fullName>
    </submittedName>
</protein>
<gene>
    <name evidence="1" type="ORF">S06H3_09582</name>
</gene>
<name>X1LBW7_9ZZZZ</name>